<evidence type="ECO:0000256" key="1">
    <source>
        <dbReference type="ARBA" id="ARBA00001913"/>
    </source>
</evidence>
<organism evidence="7 8">
    <name type="scientific">Oceanobacillus kimchii</name>
    <dbReference type="NCBI Taxonomy" id="746691"/>
    <lineage>
        <taxon>Bacteria</taxon>
        <taxon>Bacillati</taxon>
        <taxon>Bacillota</taxon>
        <taxon>Bacilli</taxon>
        <taxon>Bacillales</taxon>
        <taxon>Bacillaceae</taxon>
        <taxon>Oceanobacillus</taxon>
    </lineage>
</organism>
<dbReference type="InterPro" id="IPR054174">
    <property type="entry name" value="Alpha-amylase-like_C"/>
</dbReference>
<comment type="caution">
    <text evidence="7">The sequence shown here is derived from an EMBL/GenBank/DDBJ whole genome shotgun (WGS) entry which is preliminary data.</text>
</comment>
<keyword evidence="3 5" id="KW-0732">Signal</keyword>
<dbReference type="InterPro" id="IPR017853">
    <property type="entry name" value="GH"/>
</dbReference>
<feature type="signal peptide" evidence="5">
    <location>
        <begin position="1"/>
        <end position="25"/>
    </location>
</feature>
<dbReference type="SUPFAM" id="SSF51445">
    <property type="entry name" value="(Trans)glycosidases"/>
    <property type="match status" value="1"/>
</dbReference>
<dbReference type="PANTHER" id="PTHR10357">
    <property type="entry name" value="ALPHA-AMYLASE FAMILY MEMBER"/>
    <property type="match status" value="1"/>
</dbReference>
<proteinExistence type="predicted"/>
<evidence type="ECO:0000256" key="4">
    <source>
        <dbReference type="SAM" id="Phobius"/>
    </source>
</evidence>
<dbReference type="Gene3D" id="2.60.40.1180">
    <property type="entry name" value="Golgi alpha-mannosidase II"/>
    <property type="match status" value="1"/>
</dbReference>
<dbReference type="EMBL" id="BSKO01000001">
    <property type="protein sequence ID" value="GLO65629.1"/>
    <property type="molecule type" value="Genomic_DNA"/>
</dbReference>
<protein>
    <recommendedName>
        <fullName evidence="6">Glycosyl hydrolase family 13 catalytic domain-containing protein</fullName>
    </recommendedName>
</protein>
<feature type="domain" description="Glycosyl hydrolase family 13 catalytic" evidence="6">
    <location>
        <begin position="38"/>
        <end position="373"/>
    </location>
</feature>
<keyword evidence="4" id="KW-1133">Transmembrane helix</keyword>
<evidence type="ECO:0000256" key="2">
    <source>
        <dbReference type="ARBA" id="ARBA00022723"/>
    </source>
</evidence>
<keyword evidence="2" id="KW-0479">Metal-binding</keyword>
<evidence type="ECO:0000313" key="7">
    <source>
        <dbReference type="EMBL" id="GLO65629.1"/>
    </source>
</evidence>
<evidence type="ECO:0000256" key="3">
    <source>
        <dbReference type="ARBA" id="ARBA00022729"/>
    </source>
</evidence>
<comment type="cofactor">
    <cofactor evidence="1">
        <name>Ca(2+)</name>
        <dbReference type="ChEBI" id="CHEBI:29108"/>
    </cofactor>
</comment>
<dbReference type="PANTHER" id="PTHR10357:SF215">
    <property type="entry name" value="ALPHA-AMYLASE 1"/>
    <property type="match status" value="1"/>
</dbReference>
<dbReference type="Pfam" id="PF00128">
    <property type="entry name" value="Alpha-amylase"/>
    <property type="match status" value="1"/>
</dbReference>
<dbReference type="RefSeq" id="WP_317957895.1">
    <property type="nucleotide sequence ID" value="NZ_BSKO01000001.1"/>
</dbReference>
<evidence type="ECO:0000313" key="8">
    <source>
        <dbReference type="Proteomes" id="UP001275436"/>
    </source>
</evidence>
<keyword evidence="8" id="KW-1185">Reference proteome</keyword>
<keyword evidence="4" id="KW-0812">Transmembrane</keyword>
<dbReference type="Pfam" id="PF22026">
    <property type="entry name" value="Alpha-amylase_C_2"/>
    <property type="match status" value="1"/>
</dbReference>
<dbReference type="SMART" id="SM00642">
    <property type="entry name" value="Aamy"/>
    <property type="match status" value="1"/>
</dbReference>
<evidence type="ECO:0000259" key="6">
    <source>
        <dbReference type="SMART" id="SM00642"/>
    </source>
</evidence>
<dbReference type="InterPro" id="IPR013780">
    <property type="entry name" value="Glyco_hydro_b"/>
</dbReference>
<accession>A0ABQ5TJ65</accession>
<gene>
    <name evidence="7" type="ORF">MACH08_14130</name>
</gene>
<keyword evidence="4" id="KW-0472">Membrane</keyword>
<sequence length="499" mass="57137">MLKENKLLILVTVIFVLLPVTNVNAEEPNSIHNEVIYDILVDRFNNGNPEETIEIDVDDPNAYHGGDIQGIIDQLDRLKETGITTISLSPLMNNQQNGYHGYWIVDYFEIDEQLGTMEDLNQLIEEAHHRDMKVVMDMVINYAAESHEVTEDSSKAKWWGEPSYTAATWSNNAIQWNLNQPEVAETMIGVADYWMEETDIDGFTLHAVDQAPIDFLQEYTQHIKEKDEDFYLIGDILDSEAANIQELEETSLDIVANPMLHESLKQVFSNVDNPVSEVYNQWENLETDSPLITIDGFTEERFTNAYSKNQRNSLTAWTLALTYMYTTPGTPQIVQGTELPMYGGDEEESQRLVPFNSGDPELKEFHTRIASLRNEFPALRQGDIELVDSVDSMVVFKRSYQDQTMYVAINNGSESAYVDVTDIDGDKQLRGYLQDNLVRENQEGNHRIGIPRESVEVYEVEDDEGLNWWFIGFIVIVILAFIAGVIYLTLKQRKRECNK</sequence>
<feature type="transmembrane region" description="Helical" evidence="4">
    <location>
        <begin position="468"/>
        <end position="490"/>
    </location>
</feature>
<reference evidence="7 8" key="1">
    <citation type="submission" date="2023-02" db="EMBL/GenBank/DDBJ databases">
        <title>Oceanobacillus kimchii IFOP_LL358 isolated form Alexandrium catenella lab strain.</title>
        <authorList>
            <person name="Gajardo G."/>
            <person name="Ueki S."/>
            <person name="Maruyama F."/>
        </authorList>
    </citation>
    <scope>NUCLEOTIDE SEQUENCE [LARGE SCALE GENOMIC DNA]</scope>
    <source>
        <strain evidence="7 8">IFOP_LL358</strain>
    </source>
</reference>
<dbReference type="SUPFAM" id="SSF51011">
    <property type="entry name" value="Glycosyl hydrolase domain"/>
    <property type="match status" value="1"/>
</dbReference>
<evidence type="ECO:0000256" key="5">
    <source>
        <dbReference type="SAM" id="SignalP"/>
    </source>
</evidence>
<feature type="chain" id="PRO_5045513873" description="Glycosyl hydrolase family 13 catalytic domain-containing protein" evidence="5">
    <location>
        <begin position="26"/>
        <end position="499"/>
    </location>
</feature>
<dbReference type="Proteomes" id="UP001275436">
    <property type="component" value="Unassembled WGS sequence"/>
</dbReference>
<dbReference type="Gene3D" id="3.20.20.80">
    <property type="entry name" value="Glycosidases"/>
    <property type="match status" value="1"/>
</dbReference>
<dbReference type="InterPro" id="IPR006047">
    <property type="entry name" value="GH13_cat_dom"/>
</dbReference>
<name>A0ABQ5TJ65_9BACI</name>